<comment type="similarity">
    <text evidence="1 6">Belongs to the polypeptide deformylase family.</text>
</comment>
<evidence type="ECO:0000256" key="5">
    <source>
        <dbReference type="ARBA" id="ARBA00023004"/>
    </source>
</evidence>
<dbReference type="RefSeq" id="WP_229674725.1">
    <property type="nucleotide sequence ID" value="NZ_BMNA01000018.1"/>
</dbReference>
<evidence type="ECO:0000256" key="3">
    <source>
        <dbReference type="ARBA" id="ARBA00022801"/>
    </source>
</evidence>
<dbReference type="PRINTS" id="PR01576">
    <property type="entry name" value="PDEFORMYLASE"/>
</dbReference>
<evidence type="ECO:0000256" key="6">
    <source>
        <dbReference type="HAMAP-Rule" id="MF_00163"/>
    </source>
</evidence>
<feature type="binding site" evidence="6">
    <location>
        <position position="121"/>
    </location>
    <ligand>
        <name>Fe cation</name>
        <dbReference type="ChEBI" id="CHEBI:24875"/>
    </ligand>
</feature>
<evidence type="ECO:0000256" key="1">
    <source>
        <dbReference type="ARBA" id="ARBA00010759"/>
    </source>
</evidence>
<dbReference type="GO" id="GO:0046872">
    <property type="term" value="F:metal ion binding"/>
    <property type="evidence" value="ECO:0007669"/>
    <property type="project" value="UniProtKB-KW"/>
</dbReference>
<keyword evidence="2 6" id="KW-0479">Metal-binding</keyword>
<dbReference type="EC" id="3.5.1.88" evidence="6"/>
<reference evidence="7" key="1">
    <citation type="journal article" date="2014" name="Int. J. Syst. Evol. Microbiol.">
        <title>Complete genome sequence of Corynebacterium casei LMG S-19264T (=DSM 44701T), isolated from a smear-ripened cheese.</title>
        <authorList>
            <consortium name="US DOE Joint Genome Institute (JGI-PGF)"/>
            <person name="Walter F."/>
            <person name="Albersmeier A."/>
            <person name="Kalinowski J."/>
            <person name="Ruckert C."/>
        </authorList>
    </citation>
    <scope>NUCLEOTIDE SEQUENCE</scope>
    <source>
        <strain evidence="7">CGMCC 4.7308</strain>
    </source>
</reference>
<dbReference type="HAMAP" id="MF_00163">
    <property type="entry name" value="Pep_deformylase"/>
    <property type="match status" value="1"/>
</dbReference>
<dbReference type="InterPro" id="IPR023635">
    <property type="entry name" value="Peptide_deformylase"/>
</dbReference>
<name>A0A917TC30_9ACTN</name>
<feature type="active site" evidence="6">
    <location>
        <position position="164"/>
    </location>
</feature>
<comment type="cofactor">
    <cofactor evidence="6">
        <name>Fe(2+)</name>
        <dbReference type="ChEBI" id="CHEBI:29033"/>
    </cofactor>
    <text evidence="6">Binds 1 Fe(2+) ion.</text>
</comment>
<proteinExistence type="inferred from homology"/>
<dbReference type="Gene3D" id="3.90.45.10">
    <property type="entry name" value="Peptide deformylase"/>
    <property type="match status" value="1"/>
</dbReference>
<dbReference type="AlphaFoldDB" id="A0A917TC30"/>
<evidence type="ECO:0000256" key="2">
    <source>
        <dbReference type="ARBA" id="ARBA00022723"/>
    </source>
</evidence>
<feature type="binding site" evidence="6">
    <location>
        <position position="167"/>
    </location>
    <ligand>
        <name>Fe cation</name>
        <dbReference type="ChEBI" id="CHEBI:24875"/>
    </ligand>
</feature>
<evidence type="ECO:0000313" key="8">
    <source>
        <dbReference type="Proteomes" id="UP000655208"/>
    </source>
</evidence>
<dbReference type="NCBIfam" id="NF001159">
    <property type="entry name" value="PRK00150.1-3"/>
    <property type="match status" value="1"/>
</dbReference>
<sequence>MNALETRVRELLSGPRPLPIVRAGDPVLRRPADRYDGGLPDEVWAELLAAMRESMLAAPGVGLAAPQIGLGIAVAVVEDAAGVPAEVASVRERVPVPYRVIVNPRYEAVDPGDTATFYEGCLSVPGYQAAVTRPRRVRLRATDEHGRAVDEEVTGWAARIVAHETDHLGGVLYLDRAETRSLAATEQYLARWAGEPAPDRSRAALGW</sequence>
<feature type="binding site" evidence="6">
    <location>
        <position position="163"/>
    </location>
    <ligand>
        <name>Fe cation</name>
        <dbReference type="ChEBI" id="CHEBI:24875"/>
    </ligand>
</feature>
<dbReference type="EMBL" id="BMNA01000018">
    <property type="protein sequence ID" value="GGM17736.1"/>
    <property type="molecule type" value="Genomic_DNA"/>
</dbReference>
<dbReference type="Proteomes" id="UP000655208">
    <property type="component" value="Unassembled WGS sequence"/>
</dbReference>
<dbReference type="GO" id="GO:0006412">
    <property type="term" value="P:translation"/>
    <property type="evidence" value="ECO:0007669"/>
    <property type="project" value="UniProtKB-UniRule"/>
</dbReference>
<dbReference type="Pfam" id="PF01327">
    <property type="entry name" value="Pep_deformylase"/>
    <property type="match status" value="1"/>
</dbReference>
<evidence type="ECO:0000313" key="7">
    <source>
        <dbReference type="EMBL" id="GGM17736.1"/>
    </source>
</evidence>
<organism evidence="7 8">
    <name type="scientific">Nakamurella endophytica</name>
    <dbReference type="NCBI Taxonomy" id="1748367"/>
    <lineage>
        <taxon>Bacteria</taxon>
        <taxon>Bacillati</taxon>
        <taxon>Actinomycetota</taxon>
        <taxon>Actinomycetes</taxon>
        <taxon>Nakamurellales</taxon>
        <taxon>Nakamurellaceae</taxon>
        <taxon>Nakamurella</taxon>
    </lineage>
</organism>
<keyword evidence="8" id="KW-1185">Reference proteome</keyword>
<accession>A0A917TC30</accession>
<dbReference type="FunFam" id="3.90.45.10:FF:000003">
    <property type="entry name" value="Peptide deformylase"/>
    <property type="match status" value="1"/>
</dbReference>
<dbReference type="PIRSF" id="PIRSF004749">
    <property type="entry name" value="Pep_def"/>
    <property type="match status" value="1"/>
</dbReference>
<dbReference type="CDD" id="cd00487">
    <property type="entry name" value="Pep_deformylase"/>
    <property type="match status" value="1"/>
</dbReference>
<evidence type="ECO:0000256" key="4">
    <source>
        <dbReference type="ARBA" id="ARBA00022917"/>
    </source>
</evidence>
<comment type="caution">
    <text evidence="7">The sequence shown here is derived from an EMBL/GenBank/DDBJ whole genome shotgun (WGS) entry which is preliminary data.</text>
</comment>
<dbReference type="InterPro" id="IPR036821">
    <property type="entry name" value="Peptide_deformylase_sf"/>
</dbReference>
<comment type="catalytic activity">
    <reaction evidence="6">
        <text>N-terminal N-formyl-L-methionyl-[peptide] + H2O = N-terminal L-methionyl-[peptide] + formate</text>
        <dbReference type="Rhea" id="RHEA:24420"/>
        <dbReference type="Rhea" id="RHEA-COMP:10639"/>
        <dbReference type="Rhea" id="RHEA-COMP:10640"/>
        <dbReference type="ChEBI" id="CHEBI:15377"/>
        <dbReference type="ChEBI" id="CHEBI:15740"/>
        <dbReference type="ChEBI" id="CHEBI:49298"/>
        <dbReference type="ChEBI" id="CHEBI:64731"/>
        <dbReference type="EC" id="3.5.1.88"/>
    </reaction>
</comment>
<keyword evidence="5 6" id="KW-0408">Iron</keyword>
<gene>
    <name evidence="7" type="primary">def1</name>
    <name evidence="6" type="synonym">def</name>
    <name evidence="7" type="ORF">GCM10011594_42280</name>
</gene>
<dbReference type="PANTHER" id="PTHR10458">
    <property type="entry name" value="PEPTIDE DEFORMYLASE"/>
    <property type="match status" value="1"/>
</dbReference>
<keyword evidence="3 6" id="KW-0378">Hydrolase</keyword>
<dbReference type="PANTHER" id="PTHR10458:SF2">
    <property type="entry name" value="PEPTIDE DEFORMYLASE, MITOCHONDRIAL"/>
    <property type="match status" value="1"/>
</dbReference>
<reference evidence="7" key="2">
    <citation type="submission" date="2020-09" db="EMBL/GenBank/DDBJ databases">
        <authorList>
            <person name="Sun Q."/>
            <person name="Zhou Y."/>
        </authorList>
    </citation>
    <scope>NUCLEOTIDE SEQUENCE</scope>
    <source>
        <strain evidence="7">CGMCC 4.7308</strain>
    </source>
</reference>
<keyword evidence="4 6" id="KW-0648">Protein biosynthesis</keyword>
<dbReference type="GO" id="GO:0042586">
    <property type="term" value="F:peptide deformylase activity"/>
    <property type="evidence" value="ECO:0007669"/>
    <property type="project" value="UniProtKB-UniRule"/>
</dbReference>
<dbReference type="SUPFAM" id="SSF56420">
    <property type="entry name" value="Peptide deformylase"/>
    <property type="match status" value="1"/>
</dbReference>
<comment type="function">
    <text evidence="6">Removes the formyl group from the N-terminal Met of newly synthesized proteins. Requires at least a dipeptide for an efficient rate of reaction. N-terminal L-methionine is a prerequisite for activity but the enzyme has broad specificity at other positions.</text>
</comment>
<protein>
    <recommendedName>
        <fullName evidence="6">Peptide deformylase</fullName>
        <shortName evidence="6">PDF</shortName>
        <ecNumber evidence="6">3.5.1.88</ecNumber>
    </recommendedName>
    <alternativeName>
        <fullName evidence="6">Polypeptide deformylase</fullName>
    </alternativeName>
</protein>